<feature type="domain" description="Tf2-1-like SH3-like" evidence="1">
    <location>
        <begin position="5"/>
        <end position="55"/>
    </location>
</feature>
<dbReference type="AlphaFoldDB" id="A0AAF0ZTT4"/>
<sequence>MKGVMRFGKKGKLSPRYIGPYRIAKRIGNVAYELELPQELAAVHPVFHISMLKKCIGDPSLILPTESIKIKDNLSYEEIPVQILDRQVLITPSSGCVRSSSSYGFEACGTIFPTPLSLLNSEFADIWIILSHFERERVRVQEKKKRRRRRRREERGDQQDWSRSLWIFVGGDPYQGMRVFSVGLSFPPTYQARFYDLRRDWICC</sequence>
<dbReference type="Pfam" id="PF24626">
    <property type="entry name" value="SH3_Tf2-1"/>
    <property type="match status" value="1"/>
</dbReference>
<dbReference type="EMBL" id="CP133621">
    <property type="protein sequence ID" value="WMV49503.1"/>
    <property type="molecule type" value="Genomic_DNA"/>
</dbReference>
<evidence type="ECO:0000313" key="3">
    <source>
        <dbReference type="Proteomes" id="UP001234989"/>
    </source>
</evidence>
<dbReference type="Proteomes" id="UP001234989">
    <property type="component" value="Chromosome 10"/>
</dbReference>
<reference evidence="2" key="1">
    <citation type="submission" date="2023-08" db="EMBL/GenBank/DDBJ databases">
        <title>A de novo genome assembly of Solanum verrucosum Schlechtendal, a Mexican diploid species geographically isolated from the other diploid A-genome species in potato relatives.</title>
        <authorList>
            <person name="Hosaka K."/>
        </authorList>
    </citation>
    <scope>NUCLEOTIDE SEQUENCE</scope>
    <source>
        <tissue evidence="2">Young leaves</tissue>
    </source>
</reference>
<dbReference type="PANTHER" id="PTHR46148">
    <property type="entry name" value="CHROMO DOMAIN-CONTAINING PROTEIN"/>
    <property type="match status" value="1"/>
</dbReference>
<evidence type="ECO:0000259" key="1">
    <source>
        <dbReference type="Pfam" id="PF24626"/>
    </source>
</evidence>
<dbReference type="PANTHER" id="PTHR46148:SF56">
    <property type="entry name" value="RETROTRANSPOSON PROTEIN"/>
    <property type="match status" value="1"/>
</dbReference>
<proteinExistence type="predicted"/>
<protein>
    <recommendedName>
        <fullName evidence="1">Tf2-1-like SH3-like domain-containing protein</fullName>
    </recommendedName>
</protein>
<gene>
    <name evidence="2" type="ORF">MTR67_042888</name>
</gene>
<accession>A0AAF0ZTT4</accession>
<name>A0AAF0ZTT4_SOLVR</name>
<dbReference type="InterPro" id="IPR056924">
    <property type="entry name" value="SH3_Tf2-1"/>
</dbReference>
<keyword evidence="3" id="KW-1185">Reference proteome</keyword>
<organism evidence="2 3">
    <name type="scientific">Solanum verrucosum</name>
    <dbReference type="NCBI Taxonomy" id="315347"/>
    <lineage>
        <taxon>Eukaryota</taxon>
        <taxon>Viridiplantae</taxon>
        <taxon>Streptophyta</taxon>
        <taxon>Embryophyta</taxon>
        <taxon>Tracheophyta</taxon>
        <taxon>Spermatophyta</taxon>
        <taxon>Magnoliopsida</taxon>
        <taxon>eudicotyledons</taxon>
        <taxon>Gunneridae</taxon>
        <taxon>Pentapetalae</taxon>
        <taxon>asterids</taxon>
        <taxon>lamiids</taxon>
        <taxon>Solanales</taxon>
        <taxon>Solanaceae</taxon>
        <taxon>Solanoideae</taxon>
        <taxon>Solaneae</taxon>
        <taxon>Solanum</taxon>
    </lineage>
</organism>
<evidence type="ECO:0000313" key="2">
    <source>
        <dbReference type="EMBL" id="WMV49503.1"/>
    </source>
</evidence>